<keyword evidence="2" id="KW-1185">Reference proteome</keyword>
<proteinExistence type="predicted"/>
<dbReference type="EMBL" id="CM020618">
    <property type="protein sequence ID" value="KAK1861114.1"/>
    <property type="molecule type" value="Genomic_DNA"/>
</dbReference>
<evidence type="ECO:0000313" key="2">
    <source>
        <dbReference type="Proteomes" id="UP000798662"/>
    </source>
</evidence>
<comment type="caution">
    <text evidence="1">The sequence shown here is derived from an EMBL/GenBank/DDBJ whole genome shotgun (WGS) entry which is preliminary data.</text>
</comment>
<protein>
    <submittedName>
        <fullName evidence="1">Uncharacterized protein</fullName>
    </submittedName>
</protein>
<organism evidence="1 2">
    <name type="scientific">Pyropia yezoensis</name>
    <name type="common">Susabi-nori</name>
    <name type="synonym">Porphyra yezoensis</name>
    <dbReference type="NCBI Taxonomy" id="2788"/>
    <lineage>
        <taxon>Eukaryota</taxon>
        <taxon>Rhodophyta</taxon>
        <taxon>Bangiophyceae</taxon>
        <taxon>Bangiales</taxon>
        <taxon>Bangiaceae</taxon>
        <taxon>Pyropia</taxon>
    </lineage>
</organism>
<name>A0ACC3BTT0_PYRYE</name>
<evidence type="ECO:0000313" key="1">
    <source>
        <dbReference type="EMBL" id="KAK1861114.1"/>
    </source>
</evidence>
<dbReference type="Proteomes" id="UP000798662">
    <property type="component" value="Chromosome 1"/>
</dbReference>
<reference evidence="1" key="1">
    <citation type="submission" date="2019-11" db="EMBL/GenBank/DDBJ databases">
        <title>Nori genome reveals adaptations in red seaweeds to the harsh intertidal environment.</title>
        <authorList>
            <person name="Wang D."/>
            <person name="Mao Y."/>
        </authorList>
    </citation>
    <scope>NUCLEOTIDE SEQUENCE</scope>
    <source>
        <tissue evidence="1">Gametophyte</tissue>
    </source>
</reference>
<accession>A0ACC3BTT0</accession>
<sequence length="436" mass="43196">MAMARVASLLGALVVGCALLAGTPAAIPTTGRTAATGSDLHAALRAATRNVHVMVLEDTCGGDCQADMAARLTASGCDQVRLFPSLRMASARCAARGGGGGAFGAAEGGSGADLSHLPGVQSTTPDAVVTTRPPYGEFAGTASTPDGRAAAFRRAPVPWGVDRVNQEALPLDGNANTTCYPSRGAGVTVYVVDSGVATSHAQFGGRASAVVAPGSDFTSPDDEDGHGSHVAGTVAGATTGVAPAATIVGVRCLDANGGGRVVDLISAIEYVMAAKAAKRGAKVVLNASLGASGRDTSLHEAANRAAKAGVIFVVAAGNEPVSACWSDPARAAGTISVAAATPGDRLASFSARGTKCVAVSAPGVDVLSVDASTRNGLIAFSGTSMAAPHVAGLAALVMAEDPAGGDLGRDEVLRRITRDAPIVARYPMAWANPSCA</sequence>
<gene>
    <name evidence="1" type="ORF">I4F81_003698</name>
</gene>